<keyword evidence="4" id="KW-0813">Transport</keyword>
<accession>A0AAV2FKT9</accession>
<dbReference type="InterPro" id="IPR013130">
    <property type="entry name" value="Fe3_Rdtase_TM_dom"/>
</dbReference>
<feature type="domain" description="FAD-binding FR-type" evidence="16">
    <location>
        <begin position="324"/>
        <end position="433"/>
    </location>
</feature>
<dbReference type="PANTHER" id="PTHR11972">
    <property type="entry name" value="NADPH OXIDASE"/>
    <property type="match status" value="1"/>
</dbReference>
<evidence type="ECO:0000256" key="10">
    <source>
        <dbReference type="ARBA" id="ARBA00023004"/>
    </source>
</evidence>
<keyword evidence="18" id="KW-1185">Reference proteome</keyword>
<feature type="transmembrane region" description="Helical" evidence="15">
    <location>
        <begin position="53"/>
        <end position="81"/>
    </location>
</feature>
<keyword evidence="9" id="KW-0560">Oxidoreductase</keyword>
<keyword evidence="12 15" id="KW-0472">Membrane</keyword>
<keyword evidence="8 15" id="KW-1133">Transmembrane helix</keyword>
<organism evidence="17 18">
    <name type="scientific">Linum trigynum</name>
    <dbReference type="NCBI Taxonomy" id="586398"/>
    <lineage>
        <taxon>Eukaryota</taxon>
        <taxon>Viridiplantae</taxon>
        <taxon>Streptophyta</taxon>
        <taxon>Embryophyta</taxon>
        <taxon>Tracheophyta</taxon>
        <taxon>Spermatophyta</taxon>
        <taxon>Magnoliopsida</taxon>
        <taxon>eudicotyledons</taxon>
        <taxon>Gunneridae</taxon>
        <taxon>Pentapetalae</taxon>
        <taxon>rosids</taxon>
        <taxon>fabids</taxon>
        <taxon>Malpighiales</taxon>
        <taxon>Linaceae</taxon>
        <taxon>Linum</taxon>
    </lineage>
</organism>
<evidence type="ECO:0000256" key="9">
    <source>
        <dbReference type="ARBA" id="ARBA00023002"/>
    </source>
</evidence>
<evidence type="ECO:0000256" key="1">
    <source>
        <dbReference type="ARBA" id="ARBA00001974"/>
    </source>
</evidence>
<evidence type="ECO:0000313" key="18">
    <source>
        <dbReference type="Proteomes" id="UP001497516"/>
    </source>
</evidence>
<evidence type="ECO:0000259" key="16">
    <source>
        <dbReference type="PROSITE" id="PS51384"/>
    </source>
</evidence>
<dbReference type="GO" id="GO:0046872">
    <property type="term" value="F:metal ion binding"/>
    <property type="evidence" value="ECO:0007669"/>
    <property type="project" value="UniProtKB-KW"/>
</dbReference>
<keyword evidence="11" id="KW-0406">Ion transport</keyword>
<dbReference type="SFLD" id="SFLDG01168">
    <property type="entry name" value="Ferric_reductase_subgroup_(FRE"/>
    <property type="match status" value="1"/>
</dbReference>
<dbReference type="GO" id="GO:0006811">
    <property type="term" value="P:monoatomic ion transport"/>
    <property type="evidence" value="ECO:0007669"/>
    <property type="project" value="UniProtKB-KW"/>
</dbReference>
<evidence type="ECO:0000256" key="8">
    <source>
        <dbReference type="ARBA" id="ARBA00022989"/>
    </source>
</evidence>
<dbReference type="EC" id="1.16.1.7" evidence="14"/>
<evidence type="ECO:0000256" key="4">
    <source>
        <dbReference type="ARBA" id="ARBA00022448"/>
    </source>
</evidence>
<feature type="transmembrane region" description="Helical" evidence="15">
    <location>
        <begin position="291"/>
        <end position="316"/>
    </location>
</feature>
<evidence type="ECO:0000256" key="13">
    <source>
        <dbReference type="ARBA" id="ARBA00050970"/>
    </source>
</evidence>
<evidence type="ECO:0000256" key="15">
    <source>
        <dbReference type="SAM" id="Phobius"/>
    </source>
</evidence>
<dbReference type="GO" id="GO:0005886">
    <property type="term" value="C:plasma membrane"/>
    <property type="evidence" value="ECO:0007669"/>
    <property type="project" value="TreeGrafter"/>
</dbReference>
<comment type="cofactor">
    <cofactor evidence="1">
        <name>FAD</name>
        <dbReference type="ChEBI" id="CHEBI:57692"/>
    </cofactor>
</comment>
<dbReference type="PROSITE" id="PS51384">
    <property type="entry name" value="FAD_FR"/>
    <property type="match status" value="1"/>
</dbReference>
<dbReference type="EMBL" id="OZ034820">
    <property type="protein sequence ID" value="CAL1398880.1"/>
    <property type="molecule type" value="Genomic_DNA"/>
</dbReference>
<feature type="transmembrane region" description="Helical" evidence="15">
    <location>
        <begin position="594"/>
        <end position="621"/>
    </location>
</feature>
<dbReference type="Pfam" id="PF01794">
    <property type="entry name" value="Ferric_reduct"/>
    <property type="match status" value="1"/>
</dbReference>
<dbReference type="GO" id="GO:0140618">
    <property type="term" value="F:ferric-chelate reductase (NADH) activity"/>
    <property type="evidence" value="ECO:0007669"/>
    <property type="project" value="UniProtKB-EC"/>
</dbReference>
<dbReference type="InterPro" id="IPR013112">
    <property type="entry name" value="FAD-bd_8"/>
</dbReference>
<dbReference type="AlphaFoldDB" id="A0AAV2FKT9"/>
<dbReference type="Pfam" id="PF08030">
    <property type="entry name" value="NAD_binding_6"/>
    <property type="match status" value="1"/>
</dbReference>
<comment type="similarity">
    <text evidence="3">Belongs to the ferric reductase (FRE) family.</text>
</comment>
<evidence type="ECO:0000256" key="2">
    <source>
        <dbReference type="ARBA" id="ARBA00004141"/>
    </source>
</evidence>
<keyword evidence="5 15" id="KW-0812">Transmembrane</keyword>
<protein>
    <recommendedName>
        <fullName evidence="14">ferric-chelate reductase (NADH)</fullName>
        <ecNumber evidence="14">1.16.1.7</ecNumber>
    </recommendedName>
</protein>
<feature type="transmembrane region" description="Helical" evidence="15">
    <location>
        <begin position="170"/>
        <end position="190"/>
    </location>
</feature>
<evidence type="ECO:0000256" key="14">
    <source>
        <dbReference type="ARBA" id="ARBA00066905"/>
    </source>
</evidence>
<dbReference type="SUPFAM" id="SSF52343">
    <property type="entry name" value="Ferredoxin reductase-like, C-terminal NADP-linked domain"/>
    <property type="match status" value="1"/>
</dbReference>
<dbReference type="CDD" id="cd06186">
    <property type="entry name" value="NOX_Duox_like_FAD_NADP"/>
    <property type="match status" value="1"/>
</dbReference>
<evidence type="ECO:0000256" key="5">
    <source>
        <dbReference type="ARBA" id="ARBA00022692"/>
    </source>
</evidence>
<dbReference type="InterPro" id="IPR013121">
    <property type="entry name" value="Fe_red_NAD-bd_6"/>
</dbReference>
<dbReference type="Proteomes" id="UP001497516">
    <property type="component" value="Chromosome 7"/>
</dbReference>
<dbReference type="InterPro" id="IPR017927">
    <property type="entry name" value="FAD-bd_FR_type"/>
</dbReference>
<comment type="catalytic activity">
    <reaction evidence="13">
        <text>2 a Fe(II)-siderophore + NAD(+) + H(+) = 2 a Fe(III)-siderophore + NADH</text>
        <dbReference type="Rhea" id="RHEA:15061"/>
        <dbReference type="Rhea" id="RHEA-COMP:11342"/>
        <dbReference type="Rhea" id="RHEA-COMP:11344"/>
        <dbReference type="ChEBI" id="CHEBI:15378"/>
        <dbReference type="ChEBI" id="CHEBI:29033"/>
        <dbReference type="ChEBI" id="CHEBI:29034"/>
        <dbReference type="ChEBI" id="CHEBI:57540"/>
        <dbReference type="ChEBI" id="CHEBI:57945"/>
        <dbReference type="EC" id="1.16.1.7"/>
    </reaction>
</comment>
<dbReference type="PANTHER" id="PTHR11972:SF41">
    <property type="entry name" value="FERRIC REDUCTION OXIDASE 2"/>
    <property type="match status" value="1"/>
</dbReference>
<comment type="subcellular location">
    <subcellularLocation>
        <location evidence="2">Membrane</location>
        <topology evidence="2">Multi-pass membrane protein</topology>
    </subcellularLocation>
</comment>
<evidence type="ECO:0000256" key="12">
    <source>
        <dbReference type="ARBA" id="ARBA00023136"/>
    </source>
</evidence>
<gene>
    <name evidence="17" type="ORF">LTRI10_LOCUS39090</name>
</gene>
<evidence type="ECO:0000256" key="11">
    <source>
        <dbReference type="ARBA" id="ARBA00023065"/>
    </source>
</evidence>
<dbReference type="FunFam" id="3.40.50.80:FF:000039">
    <property type="entry name" value="Ferric reduction oxidase 3"/>
    <property type="match status" value="1"/>
</dbReference>
<dbReference type="Gene3D" id="3.40.50.80">
    <property type="entry name" value="Nucleotide-binding domain of ferredoxin-NADP reductase (FNR) module"/>
    <property type="match status" value="2"/>
</dbReference>
<dbReference type="InterPro" id="IPR039261">
    <property type="entry name" value="FNR_nucleotide-bd"/>
</dbReference>
<evidence type="ECO:0000313" key="17">
    <source>
        <dbReference type="EMBL" id="CAL1398880.1"/>
    </source>
</evidence>
<evidence type="ECO:0000256" key="6">
    <source>
        <dbReference type="ARBA" id="ARBA00022723"/>
    </source>
</evidence>
<keyword evidence="7" id="KW-0249">Electron transport</keyword>
<feature type="transmembrane region" description="Helical" evidence="15">
    <location>
        <begin position="556"/>
        <end position="582"/>
    </location>
</feature>
<name>A0AAV2FKT9_9ROSI</name>
<feature type="transmembrane region" description="Helical" evidence="15">
    <location>
        <begin position="13"/>
        <end position="32"/>
    </location>
</feature>
<keyword evidence="6" id="KW-0479">Metal-binding</keyword>
<dbReference type="Pfam" id="PF08022">
    <property type="entry name" value="FAD_binding_8"/>
    <property type="match status" value="1"/>
</dbReference>
<sequence length="731" mass="80800">MASSSSSSDLRKLIRVLIVGVLLGYAMMWVLLPTNTYKHKWLPKLKSRLSSNYFGNQGVMMLIFTFPPLLVAVLSCVYLHLAAELQPTGKKSSGDDEEKETRVLATWRKPMVVRGPLGIVTGIELGFLVMFVVLLFWSLFTYFSSSFKSIDATDPAFLGGLKKWQLKLDLGGLWLGLVGNICLTLLFFPVARGSAVLQFFGLTSEGSIKYHIWLGHAVMTFFTAHGICYIVYWALMGQMSQMLKWSRSEISNVAGEISLLAGLGLWATTFPRIRRKMFELFFYTHHLYIPFVVFFVFHVGFTYACYMLPGFYLFLVDRYLRFLQSRHHVRLLSARILPGAGQTLELSFSKSPALKYNPTSVLFLNVPGISKLQWHPFTVTSNSSLEADKLSVVIKGEGKWTKKLYEMVSSTSGSTDHHFDVSVEGPYGPASTDFLRHETLVMISGGSGITPFISIIRDLIFTSSHLQLKTPRVILISSFKTTADLTMLHLLLPISAAAASSSTANLRLTIEAYITREKQAAATSPFHNNNNVRTKWFKPSPTHAPISPILGPTASWLWLAAVVSSSFLAFLVIIGLLTGYYIYPQGKKSGEVGFPMALTAFLYMLVLCVCVAAASSGAFLWNKRKSGRDQTIQIRNVEGATPTGGSPASFGAVHEMTELESLPLQTFAEATNLHYGVRPNLRKLLVEHCSEGGSIGVMVSGPAGLRHEVATICSSGLADDNLQFESISFSW</sequence>
<evidence type="ECO:0000256" key="3">
    <source>
        <dbReference type="ARBA" id="ARBA00006278"/>
    </source>
</evidence>
<reference evidence="17 18" key="1">
    <citation type="submission" date="2024-04" db="EMBL/GenBank/DDBJ databases">
        <authorList>
            <person name="Fracassetti M."/>
        </authorList>
    </citation>
    <scope>NUCLEOTIDE SEQUENCE [LARGE SCALE GENOMIC DNA]</scope>
</reference>
<dbReference type="SFLD" id="SFLDS00052">
    <property type="entry name" value="Ferric_Reductase_Domain"/>
    <property type="match status" value="1"/>
</dbReference>
<evidence type="ECO:0000256" key="7">
    <source>
        <dbReference type="ARBA" id="ARBA00022982"/>
    </source>
</evidence>
<dbReference type="InterPro" id="IPR050369">
    <property type="entry name" value="RBOH/FRE"/>
</dbReference>
<feature type="transmembrane region" description="Helical" evidence="15">
    <location>
        <begin position="117"/>
        <end position="140"/>
    </location>
</feature>
<proteinExistence type="inferred from homology"/>
<feature type="transmembrane region" description="Helical" evidence="15">
    <location>
        <begin position="210"/>
        <end position="232"/>
    </location>
</feature>
<keyword evidence="10" id="KW-0408">Iron</keyword>